<dbReference type="SUPFAM" id="SSF88659">
    <property type="entry name" value="Sigma3 and sigma4 domains of RNA polymerase sigma factors"/>
    <property type="match status" value="1"/>
</dbReference>
<keyword evidence="8" id="KW-1185">Reference proteome</keyword>
<dbReference type="Pfam" id="PF04198">
    <property type="entry name" value="Sugar-bind"/>
    <property type="match status" value="1"/>
</dbReference>
<sequence>MALRSRMKDKADRSGAAEADNRAPLPRPGEYLTDPLLWASWLYHHDEMTQSQIADLMGVSRATVVNYLQQARDLHYVKVVVRPELLNSIDLAQQLKQAFGLTECMVIPFDGGVRPPSERIGRAGAQYLDQILVNGDVLGVAWGRTVLSLAENLPERAMPDSCVVQVIGSQRSAYDGFTAEECVAFIARRLHARSINLHAPAALSNAALRDALMREPTIQEQFARIRSCNKLLFGVCTVKANSLVFASGLISVDESKYYIANGAVGVIAGRFYDIEGNWLRGTMDDRMIGITLDDVRSVPTRIAAAGGPDKTDAILGALRGGYITALITDEPTARNILGRL</sequence>
<organism evidence="7 8">
    <name type="scientific">Pleomorphomonas diazotrophica</name>
    <dbReference type="NCBI Taxonomy" id="1166257"/>
    <lineage>
        <taxon>Bacteria</taxon>
        <taxon>Pseudomonadati</taxon>
        <taxon>Pseudomonadota</taxon>
        <taxon>Alphaproteobacteria</taxon>
        <taxon>Hyphomicrobiales</taxon>
        <taxon>Pleomorphomonadaceae</taxon>
        <taxon>Pleomorphomonas</taxon>
    </lineage>
</organism>
<comment type="similarity">
    <text evidence="1">Belongs to the SorC transcriptional regulatory family.</text>
</comment>
<evidence type="ECO:0000256" key="2">
    <source>
        <dbReference type="ARBA" id="ARBA00023015"/>
    </source>
</evidence>
<protein>
    <recommendedName>
        <fullName evidence="6">Sugar-binding domain-containing protein</fullName>
    </recommendedName>
</protein>
<dbReference type="GO" id="GO:0030246">
    <property type="term" value="F:carbohydrate binding"/>
    <property type="evidence" value="ECO:0007669"/>
    <property type="project" value="InterPro"/>
</dbReference>
<evidence type="ECO:0000313" key="7">
    <source>
        <dbReference type="EMBL" id="PKR89617.1"/>
    </source>
</evidence>
<dbReference type="Gene3D" id="1.10.10.10">
    <property type="entry name" value="Winged helix-like DNA-binding domain superfamily/Winged helix DNA-binding domain"/>
    <property type="match status" value="1"/>
</dbReference>
<dbReference type="OrthoDB" id="9806345at2"/>
<name>A0A1I4VLR8_9HYPH</name>
<evidence type="ECO:0000256" key="3">
    <source>
        <dbReference type="ARBA" id="ARBA00023125"/>
    </source>
</evidence>
<reference evidence="7 8" key="1">
    <citation type="submission" date="2017-12" db="EMBL/GenBank/DDBJ databases">
        <title>Anaerobic carbon monoxide metabolism by Pleomorphomonas carboxyditropha sp. nov., a new mesophilic hydrogenogenic carboxidotroph.</title>
        <authorList>
            <person name="Esquivel-Elizondo S."/>
            <person name="Krajmalnik-Brown R."/>
        </authorList>
    </citation>
    <scope>NUCLEOTIDE SEQUENCE [LARGE SCALE GENOMIC DNA]</scope>
    <source>
        <strain evidence="7 8">R5-392</strain>
    </source>
</reference>
<dbReference type="SUPFAM" id="SSF100950">
    <property type="entry name" value="NagB/RpiA/CoA transferase-like"/>
    <property type="match status" value="1"/>
</dbReference>
<feature type="domain" description="Sugar-binding" evidence="6">
    <location>
        <begin position="85"/>
        <end position="337"/>
    </location>
</feature>
<dbReference type="PANTHER" id="PTHR34294:SF1">
    <property type="entry name" value="TRANSCRIPTIONAL REGULATOR LSRR"/>
    <property type="match status" value="1"/>
</dbReference>
<dbReference type="PANTHER" id="PTHR34294">
    <property type="entry name" value="TRANSCRIPTIONAL REGULATOR-RELATED"/>
    <property type="match status" value="1"/>
</dbReference>
<evidence type="ECO:0000256" key="1">
    <source>
        <dbReference type="ARBA" id="ARBA00010466"/>
    </source>
</evidence>
<keyword evidence="4" id="KW-0804">Transcription</keyword>
<dbReference type="Proteomes" id="UP000233491">
    <property type="component" value="Unassembled WGS sequence"/>
</dbReference>
<keyword evidence="2" id="KW-0805">Transcription regulation</keyword>
<evidence type="ECO:0000313" key="8">
    <source>
        <dbReference type="Proteomes" id="UP000233491"/>
    </source>
</evidence>
<accession>A0A1I4VLR8</accession>
<feature type="compositionally biased region" description="Basic and acidic residues" evidence="5">
    <location>
        <begin position="1"/>
        <end position="21"/>
    </location>
</feature>
<dbReference type="InterPro" id="IPR013324">
    <property type="entry name" value="RNA_pol_sigma_r3/r4-like"/>
</dbReference>
<dbReference type="InterPro" id="IPR007324">
    <property type="entry name" value="Sugar-bd_dom_put"/>
</dbReference>
<dbReference type="InterPro" id="IPR036388">
    <property type="entry name" value="WH-like_DNA-bd_sf"/>
</dbReference>
<dbReference type="RefSeq" id="WP_101288925.1">
    <property type="nucleotide sequence ID" value="NZ_FOUQ01000012.1"/>
</dbReference>
<proteinExistence type="inferred from homology"/>
<evidence type="ECO:0000256" key="5">
    <source>
        <dbReference type="SAM" id="MobiDB-lite"/>
    </source>
</evidence>
<dbReference type="InterPro" id="IPR001387">
    <property type="entry name" value="Cro/C1-type_HTH"/>
</dbReference>
<evidence type="ECO:0000256" key="4">
    <source>
        <dbReference type="ARBA" id="ARBA00023163"/>
    </source>
</evidence>
<dbReference type="GO" id="GO:0003677">
    <property type="term" value="F:DNA binding"/>
    <property type="evidence" value="ECO:0007669"/>
    <property type="project" value="UniProtKB-KW"/>
</dbReference>
<dbReference type="CDD" id="cd00093">
    <property type="entry name" value="HTH_XRE"/>
    <property type="match status" value="1"/>
</dbReference>
<comment type="caution">
    <text evidence="7">The sequence shown here is derived from an EMBL/GenBank/DDBJ whole genome shotgun (WGS) entry which is preliminary data.</text>
</comment>
<dbReference type="EMBL" id="PJNW01000005">
    <property type="protein sequence ID" value="PKR89617.1"/>
    <property type="molecule type" value="Genomic_DNA"/>
</dbReference>
<dbReference type="AlphaFoldDB" id="A0A1I4VLR8"/>
<dbReference type="InterPro" id="IPR051054">
    <property type="entry name" value="SorC_transcr_regulators"/>
</dbReference>
<evidence type="ECO:0000259" key="6">
    <source>
        <dbReference type="Pfam" id="PF04198"/>
    </source>
</evidence>
<keyword evidence="3" id="KW-0238">DNA-binding</keyword>
<dbReference type="InterPro" id="IPR037171">
    <property type="entry name" value="NagB/RpiA_transferase-like"/>
</dbReference>
<gene>
    <name evidence="7" type="ORF">CXZ10_09650</name>
</gene>
<feature type="region of interest" description="Disordered" evidence="5">
    <location>
        <begin position="1"/>
        <end position="27"/>
    </location>
</feature>
<dbReference type="Gene3D" id="3.40.50.1360">
    <property type="match status" value="1"/>
</dbReference>